<feature type="transmembrane region" description="Helical" evidence="1">
    <location>
        <begin position="6"/>
        <end position="28"/>
    </location>
</feature>
<organism evidence="2 3">
    <name type="scientific">Frondihabitans sucicola</name>
    <dbReference type="NCBI Taxonomy" id="1268041"/>
    <lineage>
        <taxon>Bacteria</taxon>
        <taxon>Bacillati</taxon>
        <taxon>Actinomycetota</taxon>
        <taxon>Actinomycetes</taxon>
        <taxon>Micrococcales</taxon>
        <taxon>Microbacteriaceae</taxon>
        <taxon>Frondihabitans</taxon>
    </lineage>
</organism>
<keyword evidence="3" id="KW-1185">Reference proteome</keyword>
<reference evidence="3" key="1">
    <citation type="journal article" date="2019" name="Int. J. Syst. Evol. Microbiol.">
        <title>The Global Catalogue of Microorganisms (GCM) 10K type strain sequencing project: providing services to taxonomists for standard genome sequencing and annotation.</title>
        <authorList>
            <consortium name="The Broad Institute Genomics Platform"/>
            <consortium name="The Broad Institute Genome Sequencing Center for Infectious Disease"/>
            <person name="Wu L."/>
            <person name="Ma J."/>
        </authorList>
    </citation>
    <scope>NUCLEOTIDE SEQUENCE [LARGE SCALE GENOMIC DNA]</scope>
    <source>
        <strain evidence="3">NBRC 108728</strain>
    </source>
</reference>
<protein>
    <recommendedName>
        <fullName evidence="4">DUF2970 domain-containing protein</fullName>
    </recommendedName>
</protein>
<evidence type="ECO:0000313" key="2">
    <source>
        <dbReference type="EMBL" id="BDZ49145.1"/>
    </source>
</evidence>
<evidence type="ECO:0000256" key="1">
    <source>
        <dbReference type="SAM" id="Phobius"/>
    </source>
</evidence>
<keyword evidence="1" id="KW-0812">Transmembrane</keyword>
<accession>A0ABN6XZN4</accession>
<gene>
    <name evidence="2" type="ORF">GCM10025867_13860</name>
</gene>
<sequence length="77" mass="8302">MTAHTFALLWGPFAILFGAFFIVFRRTVSNAARARRERQGIRVGPNTQPPLLMALAGGFFMVVGVVALIAALTGAIR</sequence>
<keyword evidence="1" id="KW-0472">Membrane</keyword>
<name>A0ABN6XZN4_9MICO</name>
<feature type="transmembrane region" description="Helical" evidence="1">
    <location>
        <begin position="49"/>
        <end position="76"/>
    </location>
</feature>
<dbReference type="Proteomes" id="UP001321486">
    <property type="component" value="Chromosome"/>
</dbReference>
<evidence type="ECO:0008006" key="4">
    <source>
        <dbReference type="Google" id="ProtNLM"/>
    </source>
</evidence>
<dbReference type="EMBL" id="AP027732">
    <property type="protein sequence ID" value="BDZ49145.1"/>
    <property type="molecule type" value="Genomic_DNA"/>
</dbReference>
<keyword evidence="1" id="KW-1133">Transmembrane helix</keyword>
<proteinExistence type="predicted"/>
<dbReference type="RefSeq" id="WP_286345993.1">
    <property type="nucleotide sequence ID" value="NZ_AP027732.1"/>
</dbReference>
<evidence type="ECO:0000313" key="3">
    <source>
        <dbReference type="Proteomes" id="UP001321486"/>
    </source>
</evidence>